<evidence type="ECO:0000313" key="2">
    <source>
        <dbReference type="Proteomes" id="UP000027265"/>
    </source>
</evidence>
<gene>
    <name evidence="1" type="ORF">JAAARDRAFT_528599</name>
</gene>
<dbReference type="HOGENOM" id="CLU_184662_0_0_1"/>
<dbReference type="InParanoid" id="A0A067Q754"/>
<dbReference type="EMBL" id="KL197712">
    <property type="protein sequence ID" value="KDQ61980.1"/>
    <property type="molecule type" value="Genomic_DNA"/>
</dbReference>
<organism evidence="1 2">
    <name type="scientific">Jaapia argillacea MUCL 33604</name>
    <dbReference type="NCBI Taxonomy" id="933084"/>
    <lineage>
        <taxon>Eukaryota</taxon>
        <taxon>Fungi</taxon>
        <taxon>Dikarya</taxon>
        <taxon>Basidiomycota</taxon>
        <taxon>Agaricomycotina</taxon>
        <taxon>Agaricomycetes</taxon>
        <taxon>Agaricomycetidae</taxon>
        <taxon>Jaapiales</taxon>
        <taxon>Jaapiaceae</taxon>
        <taxon>Jaapia</taxon>
    </lineage>
</organism>
<dbReference type="AlphaFoldDB" id="A0A067Q754"/>
<dbReference type="Proteomes" id="UP000027265">
    <property type="component" value="Unassembled WGS sequence"/>
</dbReference>
<name>A0A067Q754_9AGAM</name>
<accession>A0A067Q754</accession>
<protein>
    <submittedName>
        <fullName evidence="1">Uncharacterized protein</fullName>
    </submittedName>
</protein>
<evidence type="ECO:0000313" key="1">
    <source>
        <dbReference type="EMBL" id="KDQ61980.1"/>
    </source>
</evidence>
<proteinExistence type="predicted"/>
<dbReference type="OrthoDB" id="3017409at2759"/>
<keyword evidence="2" id="KW-1185">Reference proteome</keyword>
<sequence>MDAQLTPPSRIQPVSSVPIPKTVVQTQVEEFLVAFQNRQIAAKGGDTAVRAQLVKLGEALKSEGEGKM</sequence>
<reference evidence="2" key="1">
    <citation type="journal article" date="2014" name="Proc. Natl. Acad. Sci. U.S.A.">
        <title>Extensive sampling of basidiomycete genomes demonstrates inadequacy of the white-rot/brown-rot paradigm for wood decay fungi.</title>
        <authorList>
            <person name="Riley R."/>
            <person name="Salamov A.A."/>
            <person name="Brown D.W."/>
            <person name="Nagy L.G."/>
            <person name="Floudas D."/>
            <person name="Held B.W."/>
            <person name="Levasseur A."/>
            <person name="Lombard V."/>
            <person name="Morin E."/>
            <person name="Otillar R."/>
            <person name="Lindquist E.A."/>
            <person name="Sun H."/>
            <person name="LaButti K.M."/>
            <person name="Schmutz J."/>
            <person name="Jabbour D."/>
            <person name="Luo H."/>
            <person name="Baker S.E."/>
            <person name="Pisabarro A.G."/>
            <person name="Walton J.D."/>
            <person name="Blanchette R.A."/>
            <person name="Henrissat B."/>
            <person name="Martin F."/>
            <person name="Cullen D."/>
            <person name="Hibbett D.S."/>
            <person name="Grigoriev I.V."/>
        </authorList>
    </citation>
    <scope>NUCLEOTIDE SEQUENCE [LARGE SCALE GENOMIC DNA]</scope>
    <source>
        <strain evidence="2">MUCL 33604</strain>
    </source>
</reference>